<dbReference type="InterPro" id="IPR036047">
    <property type="entry name" value="F-box-like_dom_sf"/>
</dbReference>
<evidence type="ECO:0000313" key="4">
    <source>
        <dbReference type="EMBL" id="KAF4672977.1"/>
    </source>
</evidence>
<keyword evidence="5" id="KW-1185">Reference proteome</keyword>
<gene>
    <name evidence="4" type="primary">FBXO9</name>
    <name evidence="4" type="ORF">FOL47_011166</name>
</gene>
<dbReference type="GO" id="GO:0031146">
    <property type="term" value="P:SCF-dependent proteasomal ubiquitin-dependent protein catabolic process"/>
    <property type="evidence" value="ECO:0007669"/>
    <property type="project" value="TreeGrafter"/>
</dbReference>
<evidence type="ECO:0000313" key="5">
    <source>
        <dbReference type="Proteomes" id="UP000591131"/>
    </source>
</evidence>
<dbReference type="EMBL" id="JAAPAO010000094">
    <property type="protein sequence ID" value="KAF4672977.1"/>
    <property type="molecule type" value="Genomic_DNA"/>
</dbReference>
<dbReference type="PANTHER" id="PTHR12874:SF9">
    <property type="entry name" value="F-BOX ONLY PROTEIN 48"/>
    <property type="match status" value="1"/>
</dbReference>
<feature type="compositionally biased region" description="Acidic residues" evidence="2">
    <location>
        <begin position="13"/>
        <end position="26"/>
    </location>
</feature>
<dbReference type="Gene3D" id="1.20.1280.50">
    <property type="match status" value="1"/>
</dbReference>
<proteinExistence type="predicted"/>
<dbReference type="InterPro" id="IPR001810">
    <property type="entry name" value="F-box_dom"/>
</dbReference>
<dbReference type="InterPro" id="IPR045464">
    <property type="entry name" value="Hrt3/FBXO9_C"/>
</dbReference>
<keyword evidence="1" id="KW-0833">Ubl conjugation pathway</keyword>
<dbReference type="PROSITE" id="PS50181">
    <property type="entry name" value="FBOX"/>
    <property type="match status" value="1"/>
</dbReference>
<evidence type="ECO:0000256" key="2">
    <source>
        <dbReference type="SAM" id="MobiDB-lite"/>
    </source>
</evidence>
<dbReference type="AlphaFoldDB" id="A0A7J6MNQ0"/>
<accession>A0A7J6MNQ0</accession>
<organism evidence="4 5">
    <name type="scientific">Perkinsus chesapeaki</name>
    <name type="common">Clam parasite</name>
    <name type="synonym">Perkinsus andrewsi</name>
    <dbReference type="NCBI Taxonomy" id="330153"/>
    <lineage>
        <taxon>Eukaryota</taxon>
        <taxon>Sar</taxon>
        <taxon>Alveolata</taxon>
        <taxon>Perkinsozoa</taxon>
        <taxon>Perkinsea</taxon>
        <taxon>Perkinsida</taxon>
        <taxon>Perkinsidae</taxon>
        <taxon>Perkinsus</taxon>
    </lineage>
</organism>
<dbReference type="GO" id="GO:0005737">
    <property type="term" value="C:cytoplasm"/>
    <property type="evidence" value="ECO:0007669"/>
    <property type="project" value="TreeGrafter"/>
</dbReference>
<protein>
    <submittedName>
        <fullName evidence="4">F-box only protein 9</fullName>
    </submittedName>
</protein>
<dbReference type="OrthoDB" id="2117972at2759"/>
<dbReference type="Pfam" id="PF19270">
    <property type="entry name" value="FBO_C"/>
    <property type="match status" value="1"/>
</dbReference>
<dbReference type="Pfam" id="PF12937">
    <property type="entry name" value="F-box-like"/>
    <property type="match status" value="1"/>
</dbReference>
<dbReference type="Proteomes" id="UP000591131">
    <property type="component" value="Unassembled WGS sequence"/>
</dbReference>
<dbReference type="PANTHER" id="PTHR12874">
    <property type="entry name" value="F-BOX ONLY PROTEIN 48-RELATED"/>
    <property type="match status" value="1"/>
</dbReference>
<feature type="domain" description="F-box" evidence="3">
    <location>
        <begin position="69"/>
        <end position="115"/>
    </location>
</feature>
<comment type="caution">
    <text evidence="4">The sequence shown here is derived from an EMBL/GenBank/DDBJ whole genome shotgun (WGS) entry which is preliminary data.</text>
</comment>
<reference evidence="4 5" key="1">
    <citation type="submission" date="2020-04" db="EMBL/GenBank/DDBJ databases">
        <title>Perkinsus chesapeaki whole genome sequence.</title>
        <authorList>
            <person name="Bogema D.R."/>
        </authorList>
    </citation>
    <scope>NUCLEOTIDE SEQUENCE [LARGE SCALE GENOMIC DNA]</scope>
    <source>
        <strain evidence="4">ATCC PRA-425</strain>
    </source>
</reference>
<dbReference type="GO" id="GO:0019005">
    <property type="term" value="C:SCF ubiquitin ligase complex"/>
    <property type="evidence" value="ECO:0007669"/>
    <property type="project" value="TreeGrafter"/>
</dbReference>
<evidence type="ECO:0000256" key="1">
    <source>
        <dbReference type="ARBA" id="ARBA00022786"/>
    </source>
</evidence>
<name>A0A7J6MNQ0_PERCH</name>
<dbReference type="SUPFAM" id="SSF81383">
    <property type="entry name" value="F-box domain"/>
    <property type="match status" value="1"/>
</dbReference>
<feature type="region of interest" description="Disordered" evidence="2">
    <location>
        <begin position="1"/>
        <end position="35"/>
    </location>
</feature>
<sequence length="399" mass="45284">MKNGANAYRGNGGDDDEDDDEEEDESIGSSSRYYHSAPSLQPQIIRVRSSSGAPVVGGIRSLSFLAPRINSILDLPFEMLQGPLSFLDIPSLERVSTVCSAFYSASRQSSVWMRYSKSRDPIEGRQLCKYRSGVRYDGLYISKCQYTRRIQEGASLTDNRQRLTVTYYRLVRFLPSGKMLMLRCEPSQLPTMSQLQANNHSASGLPEAVVRNLEIAKAANKPVKAAIDLLRDYDPVRGFTGVVSSKQQKIVDGVSECKWSYPEGDKSTLEFTFTDGGEQWVGTLGVEAARSRPGYRLRWKSYRYWSRRALAERLADERTVRREVLLAQLRRVNAQSDGNLVLADVLRDLERMDDLPEDDNIVLDELSPPPDLIEDIKLPNHEHFPPFRFKMFKQLSHLF</sequence>
<evidence type="ECO:0000259" key="3">
    <source>
        <dbReference type="PROSITE" id="PS50181"/>
    </source>
</evidence>